<keyword evidence="1" id="KW-1133">Transmembrane helix</keyword>
<reference key="1">
    <citation type="submission" date="2010-11" db="EMBL/GenBank/DDBJ databases">
        <title>The complete sequence of chromosome of Isophaera pallida ATCC 43644.</title>
        <authorList>
            <consortium name="US DOE Joint Genome Institute (JGI-PGF)"/>
            <person name="Lucas S."/>
            <person name="Copeland A."/>
            <person name="Lapidus A."/>
            <person name="Bruce D."/>
            <person name="Goodwin L."/>
            <person name="Pitluck S."/>
            <person name="Kyrpides N."/>
            <person name="Mavromatis K."/>
            <person name="Pagani I."/>
            <person name="Ivanova N."/>
            <person name="Saunders E."/>
            <person name="Brettin T."/>
            <person name="Detter J.C."/>
            <person name="Han C."/>
            <person name="Tapia R."/>
            <person name="Land M."/>
            <person name="Hauser L."/>
            <person name="Markowitz V."/>
            <person name="Cheng J.-F."/>
            <person name="Hugenholtz P."/>
            <person name="Woyke T."/>
            <person name="Wu D."/>
            <person name="Eisen J.A."/>
        </authorList>
    </citation>
    <scope>NUCLEOTIDE SEQUENCE</scope>
    <source>
        <strain>ATCC 43644</strain>
    </source>
</reference>
<feature type="domain" description="Rhodanese" evidence="2">
    <location>
        <begin position="22"/>
        <end position="108"/>
    </location>
</feature>
<keyword evidence="4" id="KW-1185">Reference proteome</keyword>
<dbReference type="PANTHER" id="PTHR45431">
    <property type="entry name" value="RHODANESE-LIKE DOMAIN-CONTAINING PROTEIN 15, CHLOROPLASTIC"/>
    <property type="match status" value="1"/>
</dbReference>
<dbReference type="CDD" id="cd00158">
    <property type="entry name" value="RHOD"/>
    <property type="match status" value="1"/>
</dbReference>
<dbReference type="FunCoup" id="E8R266">
    <property type="interactions" value="46"/>
</dbReference>
<dbReference type="InterPro" id="IPR036873">
    <property type="entry name" value="Rhodanese-like_dom_sf"/>
</dbReference>
<dbReference type="InterPro" id="IPR052367">
    <property type="entry name" value="Thiosulfate_ST/Rhodanese-like"/>
</dbReference>
<dbReference type="Pfam" id="PF11127">
    <property type="entry name" value="YgaP-like_TM"/>
    <property type="match status" value="1"/>
</dbReference>
<dbReference type="PANTHER" id="PTHR45431:SF3">
    <property type="entry name" value="RHODANESE-LIKE DOMAIN-CONTAINING PROTEIN 15, CHLOROPLASTIC"/>
    <property type="match status" value="1"/>
</dbReference>
<feature type="transmembrane region" description="Helical" evidence="1">
    <location>
        <begin position="144"/>
        <end position="168"/>
    </location>
</feature>
<dbReference type="Gene3D" id="6.10.140.1340">
    <property type="match status" value="1"/>
</dbReference>
<dbReference type="SUPFAM" id="SSF52821">
    <property type="entry name" value="Rhodanese/Cell cycle control phosphatase"/>
    <property type="match status" value="1"/>
</dbReference>
<dbReference type="Proteomes" id="UP000008631">
    <property type="component" value="Chromosome"/>
</dbReference>
<dbReference type="EMBL" id="CP002353">
    <property type="protein sequence ID" value="ADV63496.1"/>
    <property type="molecule type" value="Genomic_DNA"/>
</dbReference>
<name>E8R266_ISOPI</name>
<dbReference type="SMART" id="SM00450">
    <property type="entry name" value="RHOD"/>
    <property type="match status" value="1"/>
</dbReference>
<dbReference type="Pfam" id="PF00581">
    <property type="entry name" value="Rhodanese"/>
    <property type="match status" value="1"/>
</dbReference>
<dbReference type="AlphaFoldDB" id="E8R266"/>
<accession>E8R266</accession>
<dbReference type="STRING" id="575540.Isop_2931"/>
<evidence type="ECO:0000256" key="1">
    <source>
        <dbReference type="SAM" id="Phobius"/>
    </source>
</evidence>
<dbReference type="InterPro" id="IPR001763">
    <property type="entry name" value="Rhodanese-like_dom"/>
</dbReference>
<dbReference type="Gene3D" id="3.40.250.10">
    <property type="entry name" value="Rhodanese-like domain"/>
    <property type="match status" value="1"/>
</dbReference>
<keyword evidence="1" id="KW-0472">Membrane</keyword>
<evidence type="ECO:0000259" key="2">
    <source>
        <dbReference type="PROSITE" id="PS50206"/>
    </source>
</evidence>
<dbReference type="PROSITE" id="PS50206">
    <property type="entry name" value="RHODANESE_3"/>
    <property type="match status" value="1"/>
</dbReference>
<reference evidence="3 4" key="2">
    <citation type="journal article" date="2011" name="Stand. Genomic Sci.">
        <title>Complete genome sequence of Isosphaera pallida type strain (IS1B).</title>
        <authorList>
            <consortium name="US DOE Joint Genome Institute (JGI-PGF)"/>
            <person name="Goker M."/>
            <person name="Cleland D."/>
            <person name="Saunders E."/>
            <person name="Lapidus A."/>
            <person name="Nolan M."/>
            <person name="Lucas S."/>
            <person name="Hammon N."/>
            <person name="Deshpande S."/>
            <person name="Cheng J.F."/>
            <person name="Tapia R."/>
            <person name="Han C."/>
            <person name="Goodwin L."/>
            <person name="Pitluck S."/>
            <person name="Liolios K."/>
            <person name="Pagani I."/>
            <person name="Ivanova N."/>
            <person name="Mavromatis K."/>
            <person name="Pati A."/>
            <person name="Chen A."/>
            <person name="Palaniappan K."/>
            <person name="Land M."/>
            <person name="Hauser L."/>
            <person name="Chang Y.J."/>
            <person name="Jeffries C.D."/>
            <person name="Detter J.C."/>
            <person name="Beck B."/>
            <person name="Woyke T."/>
            <person name="Bristow J."/>
            <person name="Eisen J.A."/>
            <person name="Markowitz V."/>
            <person name="Hugenholtz P."/>
            <person name="Kyrpides N.C."/>
            <person name="Klenk H.P."/>
        </authorList>
    </citation>
    <scope>NUCLEOTIDE SEQUENCE [LARGE SCALE GENOMIC DNA]</scope>
    <source>
        <strain evidence="4">ATCC 43644 / DSM 9630 / IS1B</strain>
    </source>
</reference>
<dbReference type="KEGG" id="ipa:Isop_2931"/>
<dbReference type="eggNOG" id="COG0607">
    <property type="taxonomic scope" value="Bacteria"/>
</dbReference>
<gene>
    <name evidence="3" type="ordered locus">Isop_2931</name>
</gene>
<keyword evidence="1" id="KW-0812">Transmembrane</keyword>
<dbReference type="HOGENOM" id="CLU_107126_1_0_0"/>
<dbReference type="InterPro" id="IPR021309">
    <property type="entry name" value="YgaP-like_TM"/>
</dbReference>
<evidence type="ECO:0000313" key="4">
    <source>
        <dbReference type="Proteomes" id="UP000008631"/>
    </source>
</evidence>
<feature type="transmembrane region" description="Helical" evidence="1">
    <location>
        <begin position="120"/>
        <end position="138"/>
    </location>
</feature>
<protein>
    <submittedName>
        <fullName evidence="3">Rhodanese domain protein</fullName>
    </submittedName>
</protein>
<proteinExistence type="predicted"/>
<sequence>MPGTITPDELIGLKRSGRIIDLIDVRTPGEYESVHAEGARLVPLATLDPARVWGERQGGPDDPLYIICQSGGRSAKACSQFEAAGLGPVVNVTGGTLAWEAAGLPVVRGGSKVLPLDRQVRIVIGGFIAVCGALGALVNPVFAWLAAAGGAGLVFAGVTNICPLAMTLSRMPWNQTRTTSNLESSSCAVTSTTS</sequence>
<dbReference type="InParanoid" id="E8R266"/>
<dbReference type="RefSeq" id="WP_013565784.1">
    <property type="nucleotide sequence ID" value="NC_014962.1"/>
</dbReference>
<organism evidence="3 4">
    <name type="scientific">Isosphaera pallida (strain ATCC 43644 / DSM 9630 / IS1B)</name>
    <dbReference type="NCBI Taxonomy" id="575540"/>
    <lineage>
        <taxon>Bacteria</taxon>
        <taxon>Pseudomonadati</taxon>
        <taxon>Planctomycetota</taxon>
        <taxon>Planctomycetia</taxon>
        <taxon>Isosphaerales</taxon>
        <taxon>Isosphaeraceae</taxon>
        <taxon>Isosphaera</taxon>
    </lineage>
</organism>
<evidence type="ECO:0000313" key="3">
    <source>
        <dbReference type="EMBL" id="ADV63496.1"/>
    </source>
</evidence>